<name>F0RKX5_DEIPM</name>
<evidence type="ECO:0000259" key="1">
    <source>
        <dbReference type="Pfam" id="PF14332"/>
    </source>
</evidence>
<reference evidence="2 3" key="2">
    <citation type="journal article" date="2012" name="Stand. Genomic Sci.">
        <title>Complete genome sequence of the orange-red pigmented, radioresistant Deinococcus proteolyticus type strain (MRP(T)).</title>
        <authorList>
            <person name="Copeland A."/>
            <person name="Zeytun A."/>
            <person name="Yassawong M."/>
            <person name="Nolan M."/>
            <person name="Lucas S."/>
            <person name="Hammon N."/>
            <person name="Deshpande S."/>
            <person name="Cheng J.F."/>
            <person name="Han C."/>
            <person name="Tapia R."/>
            <person name="Goodwin L.A."/>
            <person name="Pitluck S."/>
            <person name="Mavromatis K."/>
            <person name="Liolios K."/>
            <person name="Pagani I."/>
            <person name="Ivanova N."/>
            <person name="Mikhailova N."/>
            <person name="Pati A."/>
            <person name="Chen A."/>
            <person name="Palaniappan K."/>
            <person name="Land M."/>
            <person name="Hauser L."/>
            <person name="Jeffries C.D."/>
            <person name="Brambilla E.M."/>
            <person name="Rohde M."/>
            <person name="Sikorski J."/>
            <person name="Pukall R."/>
            <person name="Goker M."/>
            <person name="Detter J.C."/>
            <person name="Woyke T."/>
            <person name="Bristow J."/>
            <person name="Eisen J.A."/>
            <person name="Markowitz V."/>
            <person name="Hugenholtz P."/>
            <person name="Kyrpides N.C."/>
            <person name="Klenk H.P."/>
            <person name="Lapidus A."/>
        </authorList>
    </citation>
    <scope>NUCLEOTIDE SEQUENCE [LARGE SCALE GENOMIC DNA]</scope>
    <source>
        <strain evidence="3">ATCC 35074 / DSM 20540 / JCM 6276 / NBRC 101906 / NCIMB 13154 / VKM Ac-1939 / CCM 2703 / MRP</strain>
    </source>
</reference>
<dbReference type="HOGENOM" id="CLU_1128634_0_0_0"/>
<reference evidence="3" key="1">
    <citation type="submission" date="2011-02" db="EMBL/GenBank/DDBJ databases">
        <title>The complete sequence of chromosome of Deinococcus proteolyticus DSM 20540.</title>
        <authorList>
            <consortium name="US DOE Joint Genome Institute (JGI-PGF)"/>
            <person name="Lucas S."/>
            <person name="Copeland A."/>
            <person name="Lapidus A."/>
            <person name="Bruce D."/>
            <person name="Goodwin L."/>
            <person name="Pitluck S."/>
            <person name="Kyrpides N."/>
            <person name="Mavromatis K."/>
            <person name="Pagani I."/>
            <person name="Ivanova N."/>
            <person name="Ovchinnikova G."/>
            <person name="Zeytun A."/>
            <person name="Detter J.C."/>
            <person name="Han C."/>
            <person name="Land M."/>
            <person name="Hauser L."/>
            <person name="Markowitz V."/>
            <person name="Cheng J.-F."/>
            <person name="Hugenholtz P."/>
            <person name="Woyke T."/>
            <person name="Wu D."/>
            <person name="Pukall R."/>
            <person name="Steenblock K."/>
            <person name="Brambilla E."/>
            <person name="Klenk H.-P."/>
            <person name="Eisen J.A."/>
        </authorList>
    </citation>
    <scope>NUCLEOTIDE SEQUENCE [LARGE SCALE GENOMIC DNA]</scope>
    <source>
        <strain evidence="3">ATCC 35074 / DSM 20540 / JCM 6276 / NBRC 101906 / NCIMB 13154 / VKM Ac-1939 / CCM 2703 / MRP</strain>
    </source>
</reference>
<dbReference type="InterPro" id="IPR025497">
    <property type="entry name" value="PatA-like_N"/>
</dbReference>
<evidence type="ECO:0000313" key="3">
    <source>
        <dbReference type="Proteomes" id="UP000007718"/>
    </source>
</evidence>
<accession>F0RKX5</accession>
<dbReference type="AlphaFoldDB" id="F0RKX5"/>
<dbReference type="STRING" id="693977.Deipr_0586"/>
<dbReference type="KEGG" id="dpt:Deipr_0586"/>
<dbReference type="RefSeq" id="WP_013614357.1">
    <property type="nucleotide sequence ID" value="NC_015161.1"/>
</dbReference>
<proteinExistence type="predicted"/>
<organism evidence="2 3">
    <name type="scientific">Deinococcus proteolyticus (strain ATCC 35074 / DSM 20540 / JCM 6276 / NBRC 101906 / NCIMB 13154 / VKM Ac-1939 / CCM 2703 / MRP)</name>
    <dbReference type="NCBI Taxonomy" id="693977"/>
    <lineage>
        <taxon>Bacteria</taxon>
        <taxon>Thermotogati</taxon>
        <taxon>Deinococcota</taxon>
        <taxon>Deinococci</taxon>
        <taxon>Deinococcales</taxon>
        <taxon>Deinococcaceae</taxon>
        <taxon>Deinococcus</taxon>
    </lineage>
</organism>
<dbReference type="EMBL" id="CP002536">
    <property type="protein sequence ID" value="ADY25748.1"/>
    <property type="molecule type" value="Genomic_DNA"/>
</dbReference>
<dbReference type="Proteomes" id="UP000007718">
    <property type="component" value="Chromosome"/>
</dbReference>
<protein>
    <recommendedName>
        <fullName evidence="1">PatA-like N-terminal domain-containing protein</fullName>
    </recommendedName>
</protein>
<sequence length="264" mass="29046">MRKDRGNPVGGEQLGLRAALWQVPLTAVLELVHATQRTGLLRAEAELDGGTLPLEIQFVRGEVTAAAILDWQGLEALYSFPQATPAGWAEFWQAPAQPAPPLAPFQNLLAEWARLSDEWPRCCEQIRSPSQRFYGEAAPFNRPGGASARWVAAASGQPLHEVCTQLAALQQAGFIQPIQGSFEWDTLVVPACQDSQALRRSPVLRLLDGRKSLHRLLERGLSPDELRSELLSHLGSSAPFPGSGRALRDWLWEQGHAERDLLLT</sequence>
<evidence type="ECO:0000313" key="2">
    <source>
        <dbReference type="EMBL" id="ADY25748.1"/>
    </source>
</evidence>
<keyword evidence="3" id="KW-1185">Reference proteome</keyword>
<dbReference type="Pfam" id="PF14332">
    <property type="entry name" value="DUF4388"/>
    <property type="match status" value="1"/>
</dbReference>
<gene>
    <name evidence="2" type="ordered locus">Deipr_0586</name>
</gene>
<feature type="domain" description="PatA-like N-terminal" evidence="1">
    <location>
        <begin position="21"/>
        <end position="119"/>
    </location>
</feature>